<accession>A0A9D1WFD6</accession>
<feature type="compositionally biased region" description="Low complexity" evidence="1">
    <location>
        <begin position="140"/>
        <end position="157"/>
    </location>
</feature>
<evidence type="ECO:0000256" key="1">
    <source>
        <dbReference type="SAM" id="MobiDB-lite"/>
    </source>
</evidence>
<reference evidence="2" key="1">
    <citation type="journal article" date="2021" name="PeerJ">
        <title>Extensive microbial diversity within the chicken gut microbiome revealed by metagenomics and culture.</title>
        <authorList>
            <person name="Gilroy R."/>
            <person name="Ravi A."/>
            <person name="Getino M."/>
            <person name="Pursley I."/>
            <person name="Horton D.L."/>
            <person name="Alikhan N.F."/>
            <person name="Baker D."/>
            <person name="Gharbi K."/>
            <person name="Hall N."/>
            <person name="Watson M."/>
            <person name="Adriaenssens E.M."/>
            <person name="Foster-Nyarko E."/>
            <person name="Jarju S."/>
            <person name="Secka A."/>
            <person name="Antonio M."/>
            <person name="Oren A."/>
            <person name="Chaudhuri R.R."/>
            <person name="La Ragione R."/>
            <person name="Hildebrand F."/>
            <person name="Pallen M.J."/>
        </authorList>
    </citation>
    <scope>NUCLEOTIDE SEQUENCE</scope>
    <source>
        <strain evidence="2">USASDec5-558</strain>
    </source>
</reference>
<name>A0A9D1WFD6_9GAMM</name>
<evidence type="ECO:0000313" key="2">
    <source>
        <dbReference type="EMBL" id="HIX57934.1"/>
    </source>
</evidence>
<evidence type="ECO:0000313" key="3">
    <source>
        <dbReference type="Proteomes" id="UP000886829"/>
    </source>
</evidence>
<proteinExistence type="predicted"/>
<dbReference type="AlphaFoldDB" id="A0A9D1WFD6"/>
<dbReference type="Gene3D" id="1.10.3210.40">
    <property type="match status" value="2"/>
</dbReference>
<dbReference type="EMBL" id="DXEV01000216">
    <property type="protein sequence ID" value="HIX57934.1"/>
    <property type="molecule type" value="Genomic_DNA"/>
</dbReference>
<feature type="region of interest" description="Disordered" evidence="1">
    <location>
        <begin position="138"/>
        <end position="157"/>
    </location>
</feature>
<protein>
    <submittedName>
        <fullName evidence="2">TraI domain-containing protein</fullName>
    </submittedName>
</protein>
<dbReference type="Proteomes" id="UP000886829">
    <property type="component" value="Unassembled WGS sequence"/>
</dbReference>
<sequence>MDFDRYQVCTEGVLLCPTGWTRYRACSESEILSQYAGQIHMIRRMLHCNDQDFTVFALPLIKVMIRYCMVLPASESHHDSEVAGLVRHNLQAALKALEFLGMCDIAHGYNSVCFTELKERQQDLQETAELLKSKKGNAVGSADSVGTTSDGTSDDAATTADTDAAIASFARINGAGQEQQKDVPPNASNLEGLDTLGRCLAQIDLNKALSSADDLNQTQQRVMNIVKLWRQQLNNELQTSFSHDQLTFVVEVLVLYCCLAHDLGKLLYDLEVVSDTGKRYSPYTETLAQFCERQQSSFLFVRHVPNRQHFHSMVGRADGLILLSFFCPDCLNLFAPVSTLGALILEPDNALNKLISYADGAAAAQYYQTQPLNMINMPVYLNAQVQRLVEARVDDGVEPNGEASDLFCTSSEVVIQSQSRAWALLNFWVNEMEFGNLESHIFSSGELLQKNFSLGNVSSVLRQKEMVTRFFLVSSPEMAIFVRGIDLQLAAIKFESKIRITQVALRTPLLQRAMRAIVEALYYQRNSAPDAATDPASTDASAKIAEYESDAALATKVAYSDIRASLYADEGCPLIPWQNVEFVDMAMPQLDAVLKQKTSLKDLQQEQCANWASFLEVMPTKIALIPEDTAAVDLKARLHVYFAAQDQDFRDFCQKRKNQRSNLQHAQEGEVASFATKAAKEAKEH</sequence>
<comment type="caution">
    <text evidence="2">The sequence shown here is derived from an EMBL/GenBank/DDBJ whole genome shotgun (WGS) entry which is preliminary data.</text>
</comment>
<organism evidence="2 3">
    <name type="scientific">Candidatus Anaerobiospirillum pullistercoris</name>
    <dbReference type="NCBI Taxonomy" id="2838452"/>
    <lineage>
        <taxon>Bacteria</taxon>
        <taxon>Pseudomonadati</taxon>
        <taxon>Pseudomonadota</taxon>
        <taxon>Gammaproteobacteria</taxon>
        <taxon>Aeromonadales</taxon>
        <taxon>Succinivibrionaceae</taxon>
        <taxon>Anaerobiospirillum</taxon>
    </lineage>
</organism>
<gene>
    <name evidence="2" type="ORF">H9850_10765</name>
</gene>
<feature type="region of interest" description="Disordered" evidence="1">
    <location>
        <begin position="660"/>
        <end position="685"/>
    </location>
</feature>
<reference evidence="2" key="2">
    <citation type="submission" date="2021-04" db="EMBL/GenBank/DDBJ databases">
        <authorList>
            <person name="Gilroy R."/>
        </authorList>
    </citation>
    <scope>NUCLEOTIDE SEQUENCE</scope>
    <source>
        <strain evidence="2">USASDec5-558</strain>
    </source>
</reference>